<dbReference type="InterPro" id="IPR024529">
    <property type="entry name" value="ECF_trnsprt_substrate-spec"/>
</dbReference>
<comment type="subcellular location">
    <subcellularLocation>
        <location evidence="1">Cell membrane</location>
        <topology evidence="1">Multi-pass membrane protein</topology>
    </subcellularLocation>
</comment>
<comment type="similarity">
    <text evidence="2 8">Belongs to the prokaryotic riboflavin transporter (P-RFT) (TC 2.A.87) family.</text>
</comment>
<proteinExistence type="inferred from homology"/>
<keyword evidence="3 8" id="KW-0813">Transport</keyword>
<evidence type="ECO:0000313" key="12">
    <source>
        <dbReference type="Proteomes" id="UP000195141"/>
    </source>
</evidence>
<feature type="transmembrane region" description="Helical" evidence="9">
    <location>
        <begin position="157"/>
        <end position="181"/>
    </location>
</feature>
<evidence type="ECO:0000256" key="1">
    <source>
        <dbReference type="ARBA" id="ARBA00004651"/>
    </source>
</evidence>
<reference evidence="11" key="2">
    <citation type="submission" date="2017-05" db="EMBL/GenBank/DDBJ databases">
        <authorList>
            <consortium name="The Broad Institute Genomics Platform"/>
            <consortium name="The Broad Institute Genomic Center for Infectious Diseases"/>
            <person name="Earl A."/>
            <person name="Manson A."/>
            <person name="Schwartman J."/>
            <person name="Gilmore M."/>
            <person name="Abouelleil A."/>
            <person name="Cao P."/>
            <person name="Chapman S."/>
            <person name="Cusick C."/>
            <person name="Shea T."/>
            <person name="Young S."/>
            <person name="Neafsey D."/>
            <person name="Nusbaum C."/>
            <person name="Birren B."/>
        </authorList>
    </citation>
    <scope>NUCLEOTIDE SEQUENCE</scope>
    <source>
        <strain evidence="11">9E7_DIV0242</strain>
    </source>
</reference>
<evidence type="ECO:0000256" key="7">
    <source>
        <dbReference type="ARBA" id="ARBA00023136"/>
    </source>
</evidence>
<protein>
    <recommendedName>
        <fullName evidence="8">Riboflavin transporter</fullName>
    </recommendedName>
</protein>
<reference evidence="10" key="1">
    <citation type="submission" date="2017-05" db="EMBL/GenBank/DDBJ databases">
        <title>The Genome Sequence of Enterococcus sp. 9E7_DIV0242.</title>
        <authorList>
            <consortium name="The Broad Institute Genomics Platform"/>
            <consortium name="The Broad Institute Genomic Center for Infectious Diseases"/>
            <person name="Earl A."/>
            <person name="Manson A."/>
            <person name="Schwartman J."/>
            <person name="Gilmore M."/>
            <person name="Abouelleil A."/>
            <person name="Cao P."/>
            <person name="Chapman S."/>
            <person name="Cusick C."/>
            <person name="Shea T."/>
            <person name="Young S."/>
            <person name="Neafsey D."/>
            <person name="Nusbaum C."/>
            <person name="Birren B."/>
        </authorList>
    </citation>
    <scope>NUCLEOTIDE SEQUENCE [LARGE SCALE GENOMIC DNA]</scope>
    <source>
        <strain evidence="10">9E7_DIV0242</strain>
    </source>
</reference>
<feature type="transmembrane region" description="Helical" evidence="9">
    <location>
        <begin position="12"/>
        <end position="36"/>
    </location>
</feature>
<dbReference type="GO" id="GO:0032217">
    <property type="term" value="F:riboflavin transmembrane transporter activity"/>
    <property type="evidence" value="ECO:0007669"/>
    <property type="project" value="UniProtKB-UniRule"/>
</dbReference>
<dbReference type="Gene3D" id="1.10.1760.20">
    <property type="match status" value="1"/>
</dbReference>
<evidence type="ECO:0000256" key="6">
    <source>
        <dbReference type="ARBA" id="ARBA00022989"/>
    </source>
</evidence>
<dbReference type="GO" id="GO:0005886">
    <property type="term" value="C:plasma membrane"/>
    <property type="evidence" value="ECO:0007669"/>
    <property type="project" value="UniProtKB-SubCell"/>
</dbReference>
<dbReference type="PANTHER" id="PTHR38438:SF1">
    <property type="entry name" value="RIBOFLAVIN TRANSPORTER RIBU"/>
    <property type="match status" value="1"/>
</dbReference>
<gene>
    <name evidence="11" type="ORF">A5888_000284</name>
    <name evidence="10" type="ORF">A5888_000332</name>
</gene>
<evidence type="ECO:0000313" key="11">
    <source>
        <dbReference type="EMBL" id="WYJ88565.1"/>
    </source>
</evidence>
<feature type="transmembrane region" description="Helical" evidence="9">
    <location>
        <begin position="43"/>
        <end position="63"/>
    </location>
</feature>
<evidence type="ECO:0000256" key="8">
    <source>
        <dbReference type="PIRNR" id="PIRNR037778"/>
    </source>
</evidence>
<dbReference type="EMBL" id="CP147247">
    <property type="protein sequence ID" value="WYJ88565.1"/>
    <property type="molecule type" value="Genomic_DNA"/>
</dbReference>
<dbReference type="PIRSF" id="PIRSF037778">
    <property type="entry name" value="UCP037778_transp_RibU"/>
    <property type="match status" value="1"/>
</dbReference>
<accession>A0A242KCK7</accession>
<name>A0A242KCK7_9ENTE</name>
<keyword evidence="5 9" id="KW-0812">Transmembrane</keyword>
<keyword evidence="6 9" id="KW-1133">Transmembrane helix</keyword>
<organism evidence="10">
    <name type="scientific">Candidatus Enterococcus clewellii</name>
    <dbReference type="NCBI Taxonomy" id="1834193"/>
    <lineage>
        <taxon>Bacteria</taxon>
        <taxon>Bacillati</taxon>
        <taxon>Bacillota</taxon>
        <taxon>Bacilli</taxon>
        <taxon>Lactobacillales</taxon>
        <taxon>Enterococcaceae</taxon>
        <taxon>Enterococcus</taxon>
    </lineage>
</organism>
<keyword evidence="12" id="KW-1185">Reference proteome</keyword>
<evidence type="ECO:0000256" key="9">
    <source>
        <dbReference type="SAM" id="Phobius"/>
    </source>
</evidence>
<dbReference type="Proteomes" id="UP000195141">
    <property type="component" value="Chromosome"/>
</dbReference>
<dbReference type="AlphaFoldDB" id="A0A242KCK7"/>
<reference evidence="11" key="3">
    <citation type="submission" date="2024-03" db="EMBL/GenBank/DDBJ databases">
        <title>The Genome Sequence of Enterococcus sp. DIV0242b.</title>
        <authorList>
            <consortium name="The Broad Institute Genomics Platform"/>
            <consortium name="The Broad Institute Microbial Omics Core"/>
            <consortium name="The Broad Institute Genomic Center for Infectious Diseases"/>
            <person name="Earl A."/>
            <person name="Manson A."/>
            <person name="Gilmore M."/>
            <person name="Schwartman J."/>
            <person name="Shea T."/>
            <person name="Abouelleil A."/>
            <person name="Cao P."/>
            <person name="Chapman S."/>
            <person name="Cusick C."/>
            <person name="Young S."/>
            <person name="Neafsey D."/>
            <person name="Nusbaum C."/>
            <person name="Birren B."/>
        </authorList>
    </citation>
    <scope>NUCLEOTIDE SEQUENCE</scope>
    <source>
        <strain evidence="11">9E7_DIV0242</strain>
    </source>
</reference>
<dbReference type="Pfam" id="PF12822">
    <property type="entry name" value="ECF_trnsprt"/>
    <property type="match status" value="1"/>
</dbReference>
<evidence type="ECO:0000313" key="10">
    <source>
        <dbReference type="EMBL" id="OTP18518.1"/>
    </source>
</evidence>
<evidence type="ECO:0000256" key="3">
    <source>
        <dbReference type="ARBA" id="ARBA00022448"/>
    </source>
</evidence>
<sequence>MRNSKVQKMVGVAMLAALGAALQFVGFPLLPAVPFLKVDFSDIPVMISMFLYGPFAGIITALIRSTLHLVLTGPSPQNMVGDVASFLATTLFTLPMYYFFNKGSHKTRNKVAGIVTGIIAMTAFMSIANYFVITPLYLSLYGVTAQSFLGRSMESYIAVGIIPFNLIKGVIISTVFMLFYAKILPWLSRKQSSVGNTLAK</sequence>
<keyword evidence="7 8" id="KW-0472">Membrane</keyword>
<feature type="transmembrane region" description="Helical" evidence="9">
    <location>
        <begin position="112"/>
        <end position="137"/>
    </location>
</feature>
<dbReference type="PANTHER" id="PTHR38438">
    <property type="entry name" value="RIBOFLAVIN TRANSPORTER RIBU"/>
    <property type="match status" value="1"/>
</dbReference>
<evidence type="ECO:0000256" key="4">
    <source>
        <dbReference type="ARBA" id="ARBA00022475"/>
    </source>
</evidence>
<dbReference type="RefSeq" id="WP_086347499.1">
    <property type="nucleotide sequence ID" value="NZ_CP147247.1"/>
</dbReference>
<keyword evidence="4 8" id="KW-1003">Cell membrane</keyword>
<dbReference type="EMBL" id="NGMM01000001">
    <property type="protein sequence ID" value="OTP18518.1"/>
    <property type="molecule type" value="Genomic_DNA"/>
</dbReference>
<evidence type="ECO:0000256" key="2">
    <source>
        <dbReference type="ARBA" id="ARBA00005540"/>
    </source>
</evidence>
<comment type="function">
    <text evidence="8">Probably a riboflavin-binding protein that interacts with the energy-coupling factor (ECF) ABC-transporter complex.</text>
</comment>
<dbReference type="InterPro" id="IPR025720">
    <property type="entry name" value="RibU"/>
</dbReference>
<feature type="transmembrane region" description="Helical" evidence="9">
    <location>
        <begin position="83"/>
        <end position="100"/>
    </location>
</feature>
<evidence type="ECO:0000256" key="5">
    <source>
        <dbReference type="ARBA" id="ARBA00022692"/>
    </source>
</evidence>
<dbReference type="OrthoDB" id="9809216at2"/>